<evidence type="ECO:0000313" key="10">
    <source>
        <dbReference type="Proteomes" id="UP000500826"/>
    </source>
</evidence>
<dbReference type="CDD" id="cd00075">
    <property type="entry name" value="HATPase"/>
    <property type="match status" value="1"/>
</dbReference>
<sequence>MRKATLDLHAVVSEAVNELVLAFPERSLRHERAGHAVVEADADRLVQVLGNPVGNAVSYGAPDRPITISTSGETARVELAVHNEGPPIPANPVARLFEPMVRGDPQSTGGRGVGLGLYIVREIARAHGGTVHVRSGVGEGTRFVVVLPGGEVGSGMRVTGWMRELAGGGCGDWVSRG</sequence>
<evidence type="ECO:0000256" key="4">
    <source>
        <dbReference type="ARBA" id="ARBA00022741"/>
    </source>
</evidence>
<evidence type="ECO:0000256" key="7">
    <source>
        <dbReference type="ARBA" id="ARBA00023012"/>
    </source>
</evidence>
<keyword evidence="4" id="KW-0547">Nucleotide-binding</keyword>
<evidence type="ECO:0000256" key="3">
    <source>
        <dbReference type="ARBA" id="ARBA00022679"/>
    </source>
</evidence>
<dbReference type="InterPro" id="IPR050351">
    <property type="entry name" value="BphY/WalK/GraS-like"/>
</dbReference>
<accession>A0ABX6P5W9</accession>
<dbReference type="InterPro" id="IPR003594">
    <property type="entry name" value="HATPase_dom"/>
</dbReference>
<protein>
    <recommendedName>
        <fullName evidence="2">histidine kinase</fullName>
        <ecNumber evidence="2">2.7.13.3</ecNumber>
    </recommendedName>
</protein>
<dbReference type="GO" id="GO:0016301">
    <property type="term" value="F:kinase activity"/>
    <property type="evidence" value="ECO:0007669"/>
    <property type="project" value="UniProtKB-KW"/>
</dbReference>
<keyword evidence="6" id="KW-0067">ATP-binding</keyword>
<name>A0ABX6P5W9_9BURK</name>
<dbReference type="PANTHER" id="PTHR42878:SF7">
    <property type="entry name" value="SENSOR HISTIDINE KINASE GLRK"/>
    <property type="match status" value="1"/>
</dbReference>
<reference evidence="9 10" key="2">
    <citation type="submission" date="2020-05" db="EMBL/GenBank/DDBJ databases">
        <authorList>
            <person name="Khan S.A."/>
            <person name="Jeon C.O."/>
            <person name="Chun B.H."/>
        </authorList>
    </citation>
    <scope>NUCLEOTIDE SEQUENCE [LARGE SCALE GENOMIC DNA]</scope>
    <source>
        <strain evidence="9 10">H242</strain>
    </source>
</reference>
<dbReference type="PROSITE" id="PS50109">
    <property type="entry name" value="HIS_KIN"/>
    <property type="match status" value="1"/>
</dbReference>
<evidence type="ECO:0000256" key="1">
    <source>
        <dbReference type="ARBA" id="ARBA00000085"/>
    </source>
</evidence>
<feature type="domain" description="Histidine kinase" evidence="8">
    <location>
        <begin position="1"/>
        <end position="151"/>
    </location>
</feature>
<dbReference type="InterPro" id="IPR036890">
    <property type="entry name" value="HATPase_C_sf"/>
</dbReference>
<proteinExistence type="predicted"/>
<dbReference type="EC" id="2.7.13.3" evidence="2"/>
<dbReference type="Proteomes" id="UP000500826">
    <property type="component" value="Chromosome"/>
</dbReference>
<evidence type="ECO:0000313" key="9">
    <source>
        <dbReference type="EMBL" id="QJW84917.1"/>
    </source>
</evidence>
<reference evidence="9 10" key="1">
    <citation type="submission" date="2020-05" db="EMBL/GenBank/DDBJ databases">
        <title>Ramlibacter rhizophilus sp. nov., isolated from rhizosphere soil of national flower Mugunghwa from South Korea.</title>
        <authorList>
            <person name="Zheng-Fei Y."/>
            <person name="Huan T."/>
        </authorList>
    </citation>
    <scope>NUCLEOTIDE SEQUENCE [LARGE SCALE GENOMIC DNA]</scope>
    <source>
        <strain evidence="9 10">H242</strain>
    </source>
</reference>
<dbReference type="Gene3D" id="3.30.565.10">
    <property type="entry name" value="Histidine kinase-like ATPase, C-terminal domain"/>
    <property type="match status" value="1"/>
</dbReference>
<keyword evidence="10" id="KW-1185">Reference proteome</keyword>
<evidence type="ECO:0000259" key="8">
    <source>
        <dbReference type="PROSITE" id="PS50109"/>
    </source>
</evidence>
<dbReference type="Pfam" id="PF02518">
    <property type="entry name" value="HATPase_c"/>
    <property type="match status" value="1"/>
</dbReference>
<gene>
    <name evidence="9" type="ORF">HK414_19025</name>
</gene>
<keyword evidence="7" id="KW-0902">Two-component regulatory system</keyword>
<dbReference type="SMART" id="SM00387">
    <property type="entry name" value="HATPase_c"/>
    <property type="match status" value="1"/>
</dbReference>
<dbReference type="EMBL" id="CP053418">
    <property type="protein sequence ID" value="QJW84917.1"/>
    <property type="molecule type" value="Genomic_DNA"/>
</dbReference>
<dbReference type="SUPFAM" id="SSF55874">
    <property type="entry name" value="ATPase domain of HSP90 chaperone/DNA topoisomerase II/histidine kinase"/>
    <property type="match status" value="1"/>
</dbReference>
<keyword evidence="3" id="KW-0808">Transferase</keyword>
<organism evidence="9 10">
    <name type="scientific">Ramlibacter terrae</name>
    <dbReference type="NCBI Taxonomy" id="2732511"/>
    <lineage>
        <taxon>Bacteria</taxon>
        <taxon>Pseudomonadati</taxon>
        <taxon>Pseudomonadota</taxon>
        <taxon>Betaproteobacteria</taxon>
        <taxon>Burkholderiales</taxon>
        <taxon>Comamonadaceae</taxon>
        <taxon>Ramlibacter</taxon>
    </lineage>
</organism>
<comment type="catalytic activity">
    <reaction evidence="1">
        <text>ATP + protein L-histidine = ADP + protein N-phospho-L-histidine.</text>
        <dbReference type="EC" id="2.7.13.3"/>
    </reaction>
</comment>
<dbReference type="PRINTS" id="PR00344">
    <property type="entry name" value="BCTRLSENSOR"/>
</dbReference>
<dbReference type="InterPro" id="IPR004358">
    <property type="entry name" value="Sig_transdc_His_kin-like_C"/>
</dbReference>
<dbReference type="PANTHER" id="PTHR42878">
    <property type="entry name" value="TWO-COMPONENT HISTIDINE KINASE"/>
    <property type="match status" value="1"/>
</dbReference>
<evidence type="ECO:0000256" key="6">
    <source>
        <dbReference type="ARBA" id="ARBA00022840"/>
    </source>
</evidence>
<keyword evidence="5 9" id="KW-0418">Kinase</keyword>
<dbReference type="InterPro" id="IPR005467">
    <property type="entry name" value="His_kinase_dom"/>
</dbReference>
<evidence type="ECO:0000256" key="2">
    <source>
        <dbReference type="ARBA" id="ARBA00012438"/>
    </source>
</evidence>
<evidence type="ECO:0000256" key="5">
    <source>
        <dbReference type="ARBA" id="ARBA00022777"/>
    </source>
</evidence>